<dbReference type="GeneID" id="102814445"/>
<dbReference type="GO" id="GO:0009897">
    <property type="term" value="C:external side of plasma membrane"/>
    <property type="evidence" value="ECO:0007669"/>
    <property type="project" value="TreeGrafter"/>
</dbReference>
<dbReference type="OrthoDB" id="8915654at2759"/>
<keyword evidence="5 11" id="KW-1133">Transmembrane helix</keyword>
<dbReference type="SUPFAM" id="SSF48726">
    <property type="entry name" value="Immunoglobulin"/>
    <property type="match status" value="2"/>
</dbReference>
<dbReference type="PANTHER" id="PTHR21462">
    <property type="entry name" value="CELL SURFACE GLYCOPROTEIN OX2 RECEPTOR PRECURSOR"/>
    <property type="match status" value="1"/>
</dbReference>
<evidence type="ECO:0000256" key="3">
    <source>
        <dbReference type="ARBA" id="ARBA00022692"/>
    </source>
</evidence>
<dbReference type="InterPro" id="IPR007110">
    <property type="entry name" value="Ig-like_dom"/>
</dbReference>
<dbReference type="GO" id="GO:0038023">
    <property type="term" value="F:signaling receptor activity"/>
    <property type="evidence" value="ECO:0007669"/>
    <property type="project" value="InterPro"/>
</dbReference>
<feature type="region of interest" description="Disordered" evidence="10">
    <location>
        <begin position="1"/>
        <end position="26"/>
    </location>
</feature>
<dbReference type="InterPro" id="IPR036179">
    <property type="entry name" value="Ig-like_dom_sf"/>
</dbReference>
<evidence type="ECO:0000256" key="4">
    <source>
        <dbReference type="ARBA" id="ARBA00022729"/>
    </source>
</evidence>
<dbReference type="SMART" id="SM00409">
    <property type="entry name" value="IG"/>
    <property type="match status" value="1"/>
</dbReference>
<accession>A0A9B0TKM3</accession>
<keyword evidence="9" id="KW-0325">Glycoprotein</keyword>
<feature type="compositionally biased region" description="Basic and acidic residues" evidence="10">
    <location>
        <begin position="1"/>
        <end position="24"/>
    </location>
</feature>
<protein>
    <submittedName>
        <fullName evidence="14">Cell surface glycoprotein CD200 receptor 1-like</fullName>
    </submittedName>
</protein>
<keyword evidence="8" id="KW-0675">Receptor</keyword>
<dbReference type="PROSITE" id="PS50835">
    <property type="entry name" value="IG_LIKE"/>
    <property type="match status" value="1"/>
</dbReference>
<evidence type="ECO:0000256" key="11">
    <source>
        <dbReference type="SAM" id="Phobius"/>
    </source>
</evidence>
<keyword evidence="6 11" id="KW-0472">Membrane</keyword>
<dbReference type="AlphaFoldDB" id="A0A9B0TKM3"/>
<dbReference type="Proteomes" id="UP000504623">
    <property type="component" value="Unplaced"/>
</dbReference>
<dbReference type="GO" id="GO:0150077">
    <property type="term" value="P:regulation of neuroinflammatory response"/>
    <property type="evidence" value="ECO:0007669"/>
    <property type="project" value="InterPro"/>
</dbReference>
<dbReference type="InterPro" id="IPR040012">
    <property type="entry name" value="CD200R"/>
</dbReference>
<organism evidence="13 14">
    <name type="scientific">Chrysochloris asiatica</name>
    <name type="common">Cape golden mole</name>
    <dbReference type="NCBI Taxonomy" id="185453"/>
    <lineage>
        <taxon>Eukaryota</taxon>
        <taxon>Metazoa</taxon>
        <taxon>Chordata</taxon>
        <taxon>Craniata</taxon>
        <taxon>Vertebrata</taxon>
        <taxon>Euteleostomi</taxon>
        <taxon>Mammalia</taxon>
        <taxon>Eutheria</taxon>
        <taxon>Afrotheria</taxon>
        <taxon>Chrysochloridae</taxon>
        <taxon>Chrysochlorinae</taxon>
        <taxon>Chrysochloris</taxon>
    </lineage>
</organism>
<feature type="domain" description="Ig-like" evidence="12">
    <location>
        <begin position="97"/>
        <end position="210"/>
    </location>
</feature>
<dbReference type="PANTHER" id="PTHR21462:SF2">
    <property type="entry name" value="CELL SURFACE GLYCOPROTEIN CD200 RECEPTOR 2"/>
    <property type="match status" value="1"/>
</dbReference>
<comment type="subcellular location">
    <subcellularLocation>
        <location evidence="1">Membrane</location>
        <topology evidence="1">Single-pass type I membrane protein</topology>
    </subcellularLocation>
</comment>
<evidence type="ECO:0000256" key="8">
    <source>
        <dbReference type="ARBA" id="ARBA00023170"/>
    </source>
</evidence>
<sequence length="317" mass="35741">MDVKGNTHENSEEREESCSSRDGTEEITTMSVQVDEKIVLSCPCVPPTVDFIMVTWKITLRNQTNCLKAYRRDRNETADTNCTDMGVTWATRPDQNPALLIDPVTIMHEGTYSCEVVITKGNFQHDYHLHVSVPLEVSIFKKDTRTVVCKAVSGKPAAWISWTPEGKCVTEQGNQRNSTVFVQSACYWEEDNVSTVNCSVFHWTGNKSLSLELNSGKRRLEIHTILYITLPICAVFIILIICFLKTIGCRKCKLTKTETIRDVEEDEMQPYASYTVKSNPLYDTTNKVKTNASSSDGSPYLMSYQHLGPGQINQETV</sequence>
<dbReference type="Pfam" id="PF07686">
    <property type="entry name" value="V-set"/>
    <property type="match status" value="1"/>
</dbReference>
<evidence type="ECO:0000256" key="1">
    <source>
        <dbReference type="ARBA" id="ARBA00004479"/>
    </source>
</evidence>
<comment type="similarity">
    <text evidence="2">Belongs to the CD200R family.</text>
</comment>
<evidence type="ECO:0000256" key="10">
    <source>
        <dbReference type="SAM" id="MobiDB-lite"/>
    </source>
</evidence>
<keyword evidence="4" id="KW-0732">Signal</keyword>
<evidence type="ECO:0000256" key="7">
    <source>
        <dbReference type="ARBA" id="ARBA00023157"/>
    </source>
</evidence>
<feature type="transmembrane region" description="Helical" evidence="11">
    <location>
        <begin position="225"/>
        <end position="244"/>
    </location>
</feature>
<proteinExistence type="inferred from homology"/>
<keyword evidence="3 11" id="KW-0812">Transmembrane</keyword>
<dbReference type="InterPro" id="IPR013783">
    <property type="entry name" value="Ig-like_fold"/>
</dbReference>
<evidence type="ECO:0000256" key="5">
    <source>
        <dbReference type="ARBA" id="ARBA00022989"/>
    </source>
</evidence>
<evidence type="ECO:0000256" key="2">
    <source>
        <dbReference type="ARBA" id="ARBA00008215"/>
    </source>
</evidence>
<evidence type="ECO:0000313" key="14">
    <source>
        <dbReference type="RefSeq" id="XP_006864268.1"/>
    </source>
</evidence>
<evidence type="ECO:0000256" key="9">
    <source>
        <dbReference type="ARBA" id="ARBA00023180"/>
    </source>
</evidence>
<keyword evidence="13" id="KW-1185">Reference proteome</keyword>
<keyword evidence="7" id="KW-1015">Disulfide bond</keyword>
<dbReference type="InterPro" id="IPR013106">
    <property type="entry name" value="Ig_V-set"/>
</dbReference>
<evidence type="ECO:0000313" key="13">
    <source>
        <dbReference type="Proteomes" id="UP000504623"/>
    </source>
</evidence>
<evidence type="ECO:0000256" key="6">
    <source>
        <dbReference type="ARBA" id="ARBA00023136"/>
    </source>
</evidence>
<dbReference type="InterPro" id="IPR003599">
    <property type="entry name" value="Ig_sub"/>
</dbReference>
<gene>
    <name evidence="14" type="primary">LOC102814445</name>
</gene>
<dbReference type="FunFam" id="2.60.40.10:FF:000584">
    <property type="entry name" value="Cell surface glycoprotein CD200 receptor 1"/>
    <property type="match status" value="1"/>
</dbReference>
<dbReference type="RefSeq" id="XP_006864268.1">
    <property type="nucleotide sequence ID" value="XM_006864206.1"/>
</dbReference>
<name>A0A9B0TKM3_CHRAS</name>
<dbReference type="Gene3D" id="2.60.40.10">
    <property type="entry name" value="Immunoglobulins"/>
    <property type="match status" value="2"/>
</dbReference>
<reference evidence="14" key="1">
    <citation type="submission" date="2025-08" db="UniProtKB">
        <authorList>
            <consortium name="RefSeq"/>
        </authorList>
    </citation>
    <scope>IDENTIFICATION</scope>
    <source>
        <tissue evidence="14">Spleen</tissue>
    </source>
</reference>
<evidence type="ECO:0000259" key="12">
    <source>
        <dbReference type="PROSITE" id="PS50835"/>
    </source>
</evidence>